<protein>
    <submittedName>
        <fullName evidence="2">Uncharacterized protein</fullName>
    </submittedName>
</protein>
<organism evidence="2">
    <name type="scientific">Paenibacillus ihbetae</name>
    <dbReference type="NCBI Taxonomy" id="1870820"/>
    <lineage>
        <taxon>Bacteria</taxon>
        <taxon>Bacillati</taxon>
        <taxon>Bacillota</taxon>
        <taxon>Bacilli</taxon>
        <taxon>Bacillales</taxon>
        <taxon>Paenibacillaceae</taxon>
        <taxon>Paenibacillus</taxon>
    </lineage>
</organism>
<feature type="chain" id="PRO_5008535370" evidence="1">
    <location>
        <begin position="26"/>
        <end position="96"/>
    </location>
</feature>
<dbReference type="AlphaFoldDB" id="A0A1B2DWS2"/>
<gene>
    <name evidence="2" type="ORF">BBD41_05485</name>
</gene>
<dbReference type="RefSeq" id="WP_099476940.1">
    <property type="nucleotide sequence ID" value="NZ_CP016809.1"/>
</dbReference>
<proteinExistence type="predicted"/>
<reference evidence="2" key="1">
    <citation type="submission" date="2016-08" db="EMBL/GenBank/DDBJ databases">
        <title>Complete Genome Seqeunce of Paenibacillus sp. nov. IHBB 9852 from high altitute lake of Indian trans-Himalayas.</title>
        <authorList>
            <person name="Kiran S."/>
            <person name="Swarnkar M.K."/>
            <person name="Rana A."/>
            <person name="Tewari R."/>
            <person name="Gulati A."/>
        </authorList>
    </citation>
    <scope>NUCLEOTIDE SEQUENCE [LARGE SCALE GENOMIC DNA]</scope>
    <source>
        <strain evidence="2">IHBB 9852</strain>
    </source>
</reference>
<keyword evidence="1" id="KW-0732">Signal</keyword>
<dbReference type="KEGG" id="pib:BBD41_05485"/>
<evidence type="ECO:0000313" key="2">
    <source>
        <dbReference type="EMBL" id="ANY72087.1"/>
    </source>
</evidence>
<dbReference type="GeneID" id="48307681"/>
<dbReference type="EMBL" id="CP016809">
    <property type="protein sequence ID" value="ANY72087.1"/>
    <property type="molecule type" value="Genomic_DNA"/>
</dbReference>
<accession>A0A1B2DWS2</accession>
<feature type="signal peptide" evidence="1">
    <location>
        <begin position="1"/>
        <end position="25"/>
    </location>
</feature>
<sequence>MRYRKSAAILFLLAFLLSGIGTSYAMDSRPIDNETEQRLRDAYNLEAPTEELLPSVRSEGDFGFTPDAPLFLPKLIKYTFHPILIFIQEWLFGRPW</sequence>
<name>A0A1B2DWS2_9BACL</name>
<evidence type="ECO:0000256" key="1">
    <source>
        <dbReference type="SAM" id="SignalP"/>
    </source>
</evidence>